<geneLocation type="plasmid" evidence="3 4">
    <name>pREB2</name>
</geneLocation>
<dbReference type="HOGENOM" id="CLU_520538_0_0_3"/>
<dbReference type="SUPFAM" id="SSF53098">
    <property type="entry name" value="Ribonuclease H-like"/>
    <property type="match status" value="1"/>
</dbReference>
<dbReference type="InterPro" id="IPR012337">
    <property type="entry name" value="RNaseH-like_sf"/>
</dbReference>
<organism evidence="3 4">
    <name type="scientific">Acaryochloris marina (strain MBIC 11017)</name>
    <dbReference type="NCBI Taxonomy" id="329726"/>
    <lineage>
        <taxon>Bacteria</taxon>
        <taxon>Bacillati</taxon>
        <taxon>Cyanobacteriota</taxon>
        <taxon>Cyanophyceae</taxon>
        <taxon>Acaryochloridales</taxon>
        <taxon>Acaryochloridaceae</taxon>
        <taxon>Acaryochloris</taxon>
    </lineage>
</organism>
<dbReference type="KEGG" id="amr:AM1_B0208"/>
<dbReference type="GO" id="GO:0015074">
    <property type="term" value="P:DNA integration"/>
    <property type="evidence" value="ECO:0007669"/>
    <property type="project" value="InterPro"/>
</dbReference>
<reference evidence="3 4" key="1">
    <citation type="journal article" date="2008" name="Proc. Natl. Acad. Sci. U.S.A.">
        <title>Niche adaptation and genome expansion in the chlorophyll d-producing cyanobacterium Acaryochloris marina.</title>
        <authorList>
            <person name="Swingley W.D."/>
            <person name="Chen M."/>
            <person name="Cheung P.C."/>
            <person name="Conrad A.L."/>
            <person name="Dejesa L.C."/>
            <person name="Hao J."/>
            <person name="Honchak B.M."/>
            <person name="Karbach L.E."/>
            <person name="Kurdoglu A."/>
            <person name="Lahiri S."/>
            <person name="Mastrian S.D."/>
            <person name="Miyashita H."/>
            <person name="Page L."/>
            <person name="Ramakrishna P."/>
            <person name="Satoh S."/>
            <person name="Sattley W.M."/>
            <person name="Shimada Y."/>
            <person name="Taylor H.L."/>
            <person name="Tomo T."/>
            <person name="Tsuchiya T."/>
            <person name="Wang Z.T."/>
            <person name="Raymond J."/>
            <person name="Mimuro M."/>
            <person name="Blankenship R.E."/>
            <person name="Touchman J.W."/>
        </authorList>
    </citation>
    <scope>NUCLEOTIDE SEQUENCE [LARGE SCALE GENOMIC DNA]</scope>
    <source>
        <strain evidence="4">MBIC 11017</strain>
        <plasmid evidence="4">Plasmid pREB2</plasmid>
    </source>
</reference>
<keyword evidence="4" id="KW-1185">Reference proteome</keyword>
<comment type="similarity">
    <text evidence="1">Belongs to the transposase IS21/IS408/IS1162 family.</text>
</comment>
<evidence type="ECO:0000256" key="1">
    <source>
        <dbReference type="ARBA" id="ARBA00009277"/>
    </source>
</evidence>
<dbReference type="AlphaFoldDB" id="A8ZLA1"/>
<feature type="domain" description="Integrase catalytic" evidence="2">
    <location>
        <begin position="125"/>
        <end position="304"/>
    </location>
</feature>
<gene>
    <name evidence="3" type="ordered locus">AM1_B0208</name>
</gene>
<protein>
    <submittedName>
        <fullName evidence="3">Transposase, putative</fullName>
    </submittedName>
</protein>
<sequence>MYKQLERYVVQKLRKKTVSQKEVRDLTGISEKSIQRIEKEPEITEIDEEGFRKSRNMGRPSSVSQYEEQILEWFQEPRAPEDGLIKGQEILARLRQAGYTGGKTAVYELVRRLRPKAPPKPILRFEGLPGEFSQHDFGQRWVTFADGTRKLVRFFASRLKYSRFVDIQIVDNEQQETVVRSLLKAFEHFGGVPMMGVFDNMSSAVKSREIQEDGSVKVHWTERFGQFVVDCGLIPLACWPYRPQEKGSVENLVGFVKGNFFCGRTFQDMEDVHQQLQAWMNHVNEQRPCDATGEIPAVRLKREPLQPLNHNAQTYAFKVSVVVRLTARVHYRGIEYSVPGHTVGQTVTLHLQQEQVSIYQGKRCLGVHPRFPENGKSSVLSEHAQEFFASPHKKPYAQRQILLDLDPSVEPYLTELVHRRPQAWAEDVDLTYQLYEKVGRTELLAAIELAVEARCIGSEYLLEFVEHPHACADSHLLQNTSEGGTAP</sequence>
<dbReference type="Gene3D" id="3.30.420.10">
    <property type="entry name" value="Ribonuclease H-like superfamily/Ribonuclease H"/>
    <property type="match status" value="1"/>
</dbReference>
<accession>A8ZLA1</accession>
<dbReference type="InterPro" id="IPR054353">
    <property type="entry name" value="IstA-like_C"/>
</dbReference>
<dbReference type="Proteomes" id="UP000000268">
    <property type="component" value="Plasmid pREB2"/>
</dbReference>
<evidence type="ECO:0000313" key="4">
    <source>
        <dbReference type="Proteomes" id="UP000000268"/>
    </source>
</evidence>
<dbReference type="EMBL" id="CP000839">
    <property type="protein sequence ID" value="ABW31928.1"/>
    <property type="molecule type" value="Genomic_DNA"/>
</dbReference>
<dbReference type="PROSITE" id="PS50994">
    <property type="entry name" value="INTEGRASE"/>
    <property type="match status" value="1"/>
</dbReference>
<dbReference type="PANTHER" id="PTHR35004:SF7">
    <property type="entry name" value="INTEGRASE PROTEIN"/>
    <property type="match status" value="1"/>
</dbReference>
<dbReference type="Pfam" id="PF22483">
    <property type="entry name" value="Mu-transpos_C_2"/>
    <property type="match status" value="1"/>
</dbReference>
<dbReference type="NCBIfam" id="NF033546">
    <property type="entry name" value="transpos_IS21"/>
    <property type="match status" value="1"/>
</dbReference>
<keyword evidence="3" id="KW-0614">Plasmid</keyword>
<dbReference type="GO" id="GO:0003676">
    <property type="term" value="F:nucleic acid binding"/>
    <property type="evidence" value="ECO:0007669"/>
    <property type="project" value="InterPro"/>
</dbReference>
<name>A8ZLA1_ACAM1</name>
<dbReference type="InterPro" id="IPR036397">
    <property type="entry name" value="RNaseH_sf"/>
</dbReference>
<proteinExistence type="inferred from homology"/>
<evidence type="ECO:0000313" key="3">
    <source>
        <dbReference type="EMBL" id="ABW31928.1"/>
    </source>
</evidence>
<dbReference type="InterPro" id="IPR001584">
    <property type="entry name" value="Integrase_cat-core"/>
</dbReference>
<evidence type="ECO:0000259" key="2">
    <source>
        <dbReference type="PROSITE" id="PS50994"/>
    </source>
</evidence>
<dbReference type="PANTHER" id="PTHR35004">
    <property type="entry name" value="TRANSPOSASE RV3428C-RELATED"/>
    <property type="match status" value="1"/>
</dbReference>